<proteinExistence type="predicted"/>
<sequence>MSELVLFGCKIVELKDEGSSDQLEMMIMGVAAAEKLMQDEKSSREAREKKTRKNQKPILITKKKNIGNIKGPAARENLLHLGALTLIVETRRPPVSAGNVADLMDKESISFNIRSSICLLEFESDDWPGSLSDSEVLKSSRFFELIEEGERG</sequence>
<evidence type="ECO:0000313" key="2">
    <source>
        <dbReference type="EMBL" id="MCE3049337.1"/>
    </source>
</evidence>
<name>A0ABS8WIN3_DATST</name>
<feature type="compositionally biased region" description="Basic and acidic residues" evidence="1">
    <location>
        <begin position="38"/>
        <end position="48"/>
    </location>
</feature>
<reference evidence="2 3" key="1">
    <citation type="journal article" date="2021" name="BMC Genomics">
        <title>Datura genome reveals duplications of psychoactive alkaloid biosynthetic genes and high mutation rate following tissue culture.</title>
        <authorList>
            <person name="Rajewski A."/>
            <person name="Carter-House D."/>
            <person name="Stajich J."/>
            <person name="Litt A."/>
        </authorList>
    </citation>
    <scope>NUCLEOTIDE SEQUENCE [LARGE SCALE GENOMIC DNA]</scope>
    <source>
        <strain evidence="2">AR-01</strain>
    </source>
</reference>
<evidence type="ECO:0000313" key="3">
    <source>
        <dbReference type="Proteomes" id="UP000823775"/>
    </source>
</evidence>
<comment type="caution">
    <text evidence="2">The sequence shown here is derived from an EMBL/GenBank/DDBJ whole genome shotgun (WGS) entry which is preliminary data.</text>
</comment>
<organism evidence="2 3">
    <name type="scientific">Datura stramonium</name>
    <name type="common">Jimsonweed</name>
    <name type="synonym">Common thornapple</name>
    <dbReference type="NCBI Taxonomy" id="4076"/>
    <lineage>
        <taxon>Eukaryota</taxon>
        <taxon>Viridiplantae</taxon>
        <taxon>Streptophyta</taxon>
        <taxon>Embryophyta</taxon>
        <taxon>Tracheophyta</taxon>
        <taxon>Spermatophyta</taxon>
        <taxon>Magnoliopsida</taxon>
        <taxon>eudicotyledons</taxon>
        <taxon>Gunneridae</taxon>
        <taxon>Pentapetalae</taxon>
        <taxon>asterids</taxon>
        <taxon>lamiids</taxon>
        <taxon>Solanales</taxon>
        <taxon>Solanaceae</taxon>
        <taxon>Solanoideae</taxon>
        <taxon>Datureae</taxon>
        <taxon>Datura</taxon>
    </lineage>
</organism>
<feature type="region of interest" description="Disordered" evidence="1">
    <location>
        <begin position="38"/>
        <end position="57"/>
    </location>
</feature>
<keyword evidence="3" id="KW-1185">Reference proteome</keyword>
<evidence type="ECO:0000256" key="1">
    <source>
        <dbReference type="SAM" id="MobiDB-lite"/>
    </source>
</evidence>
<dbReference type="Proteomes" id="UP000823775">
    <property type="component" value="Unassembled WGS sequence"/>
</dbReference>
<dbReference type="EMBL" id="JACEIK010006833">
    <property type="protein sequence ID" value="MCE3049337.1"/>
    <property type="molecule type" value="Genomic_DNA"/>
</dbReference>
<gene>
    <name evidence="2" type="ORF">HAX54_044656</name>
</gene>
<accession>A0ABS8WIN3</accession>
<protein>
    <submittedName>
        <fullName evidence="2">Uncharacterized protein</fullName>
    </submittedName>
</protein>